<dbReference type="PANTHER" id="PTHR34001:SF3">
    <property type="entry name" value="BLL7405 PROTEIN"/>
    <property type="match status" value="1"/>
</dbReference>
<keyword evidence="4" id="KW-0998">Cell outer membrane</keyword>
<evidence type="ECO:0000259" key="7">
    <source>
        <dbReference type="Pfam" id="PF13505"/>
    </source>
</evidence>
<evidence type="ECO:0000256" key="3">
    <source>
        <dbReference type="ARBA" id="ARBA00023136"/>
    </source>
</evidence>
<feature type="chain" id="PRO_5004165858" description="Outer membrane protein beta-barrel domain-containing protein" evidence="6">
    <location>
        <begin position="25"/>
        <end position="578"/>
    </location>
</feature>
<keyword evidence="3" id="KW-0472">Membrane</keyword>
<dbReference type="GO" id="GO:0006508">
    <property type="term" value="P:proteolysis"/>
    <property type="evidence" value="ECO:0007669"/>
    <property type="project" value="InterPro"/>
</dbReference>
<evidence type="ECO:0000256" key="2">
    <source>
        <dbReference type="ARBA" id="ARBA00022729"/>
    </source>
</evidence>
<organism evidence="8">
    <name type="scientific">Rhodopseudomonas palustris (strain BisA53)</name>
    <dbReference type="NCBI Taxonomy" id="316055"/>
    <lineage>
        <taxon>Bacteria</taxon>
        <taxon>Pseudomonadati</taxon>
        <taxon>Pseudomonadota</taxon>
        <taxon>Alphaproteobacteria</taxon>
        <taxon>Hyphomicrobiales</taxon>
        <taxon>Nitrobacteraceae</taxon>
        <taxon>Rhodopseudomonas</taxon>
    </lineage>
</organism>
<dbReference type="Pfam" id="PF13505">
    <property type="entry name" value="OMP_b-brl"/>
    <property type="match status" value="1"/>
</dbReference>
<gene>
    <name evidence="8" type="ordered locus">RPE_2916</name>
</gene>
<dbReference type="GO" id="GO:0009279">
    <property type="term" value="C:cell outer membrane"/>
    <property type="evidence" value="ECO:0007669"/>
    <property type="project" value="UniProtKB-SubCell"/>
</dbReference>
<dbReference type="KEGG" id="rpe:RPE_2916"/>
<feature type="domain" description="Outer membrane protein beta-barrel" evidence="7">
    <location>
        <begin position="330"/>
        <end position="549"/>
    </location>
</feature>
<dbReference type="GO" id="GO:0004190">
    <property type="term" value="F:aspartic-type endopeptidase activity"/>
    <property type="evidence" value="ECO:0007669"/>
    <property type="project" value="InterPro"/>
</dbReference>
<keyword evidence="2 6" id="KW-0732">Signal</keyword>
<reference evidence="8" key="1">
    <citation type="submission" date="2006-09" db="EMBL/GenBank/DDBJ databases">
        <title>Complete sequence of Rhodopseudomonas palustris BisA53.</title>
        <authorList>
            <consortium name="US DOE Joint Genome Institute"/>
            <person name="Copeland A."/>
            <person name="Lucas S."/>
            <person name="Lapidus A."/>
            <person name="Barry K."/>
            <person name="Detter J.C."/>
            <person name="Glavina del Rio T."/>
            <person name="Hammon N."/>
            <person name="Israni S."/>
            <person name="Dalin E."/>
            <person name="Tice H."/>
            <person name="Pitluck S."/>
            <person name="Chain P."/>
            <person name="Malfatti S."/>
            <person name="Shin M."/>
            <person name="Vergez L."/>
            <person name="Schmutz J."/>
            <person name="Larimer F."/>
            <person name="Land M."/>
            <person name="Hauser L."/>
            <person name="Pelletier D.A."/>
            <person name="Kyrpides N."/>
            <person name="Kim E."/>
            <person name="Harwood C.S."/>
            <person name="Oda Y."/>
            <person name="Richardson P."/>
        </authorList>
    </citation>
    <scope>NUCLEOTIDE SEQUENCE [LARGE SCALE GENOMIC DNA]</scope>
    <source>
        <strain evidence="8">BisA53</strain>
    </source>
</reference>
<evidence type="ECO:0000256" key="1">
    <source>
        <dbReference type="ARBA" id="ARBA00004442"/>
    </source>
</evidence>
<dbReference type="PANTHER" id="PTHR34001">
    <property type="entry name" value="BLL7405 PROTEIN"/>
    <property type="match status" value="1"/>
</dbReference>
<protein>
    <recommendedName>
        <fullName evidence="7">Outer membrane protein beta-barrel domain-containing protein</fullName>
    </recommendedName>
</protein>
<dbReference type="InterPro" id="IPR000036">
    <property type="entry name" value="Peptidase_A26_omptin"/>
</dbReference>
<proteinExistence type="inferred from homology"/>
<dbReference type="SUPFAM" id="SSF69917">
    <property type="entry name" value="OMPT-like"/>
    <property type="match status" value="1"/>
</dbReference>
<dbReference type="Gene3D" id="2.40.160.20">
    <property type="match status" value="1"/>
</dbReference>
<dbReference type="HOGENOM" id="CLU_471628_0_0_5"/>
<dbReference type="EMBL" id="CP000463">
    <property type="protein sequence ID" value="ABJ06853.1"/>
    <property type="molecule type" value="Genomic_DNA"/>
</dbReference>
<comment type="similarity">
    <text evidence="5">Belongs to the Omp25/RopB family.</text>
</comment>
<dbReference type="InterPro" id="IPR027385">
    <property type="entry name" value="Beta-barrel_OMP"/>
</dbReference>
<dbReference type="AlphaFoldDB" id="Q07MI1"/>
<evidence type="ECO:0000313" key="8">
    <source>
        <dbReference type="EMBL" id="ABJ06853.1"/>
    </source>
</evidence>
<evidence type="ECO:0000256" key="6">
    <source>
        <dbReference type="SAM" id="SignalP"/>
    </source>
</evidence>
<evidence type="ECO:0000256" key="4">
    <source>
        <dbReference type="ARBA" id="ARBA00023237"/>
    </source>
</evidence>
<dbReference type="SUPFAM" id="SSF56925">
    <property type="entry name" value="OMPA-like"/>
    <property type="match status" value="1"/>
</dbReference>
<dbReference type="InterPro" id="IPR011250">
    <property type="entry name" value="OMP/PagP_B-barrel"/>
</dbReference>
<comment type="subcellular location">
    <subcellularLocation>
        <location evidence="1">Cell outer membrane</location>
    </subcellularLocation>
</comment>
<evidence type="ECO:0000256" key="5">
    <source>
        <dbReference type="ARBA" id="ARBA00038306"/>
    </source>
</evidence>
<dbReference type="InterPro" id="IPR020080">
    <property type="entry name" value="OM_adhesin/peptidase_omptin"/>
</dbReference>
<dbReference type="eggNOG" id="COG3637">
    <property type="taxonomic scope" value="Bacteria"/>
</dbReference>
<dbReference type="InterPro" id="IPR051692">
    <property type="entry name" value="OMP-like"/>
</dbReference>
<dbReference type="Pfam" id="PF01278">
    <property type="entry name" value="Omptin"/>
    <property type="match status" value="1"/>
</dbReference>
<sequence length="578" mass="61318">MNCKTLLSSAATAMLVFGSPFAIAADLPVKAASPLKALSEFSAWETQIGTRWWYSSGRVQKDLFGDGIASSTAVSRLIYDNLTGHSGEVFGRADHTSGLFAKFNAGLGSMGSHGKMNDEDFDPVAMGGTGYSNTLSTLRDGAFSYATVDLGYSFVTAPGAKLGAFVGYNHFFTQENAYDCVQQAANSMTGCGANTRVITESNHWHALRVGLSGDFMLSDRLKLNVDAAYLPYVSFRGVDDHVLRDLRIDEIGRSGDGAQIESVLSYAVTDAWSVGLGGRYWTFKSNSANARFQFLPAAPSNSTERTTFTAERYGMFLQSSYKWGDVTPVAAAASVKAPPVAVHWTGAYVGGHLGAGFGPKHWSDPLGSSMALVDPGPPDYAVGTPRGLNMAGFGKSTPMAGGLGGLQIGYNVQIDNTVLGFEVEAALADLKGSHTIYSGIGGGQAEAHTKALGTFAGRLGYALDRSLIYVKAGGAWAVTDHTLNTSSVYGNVQGLDCCGDTVSSSRFGWVVGAGIEYAVNRTWSATFEYDYMDFGTQSIRFPTNAGLGLPPAAIDQAFHTVKMGVNYKIDWPSISAHF</sequence>
<accession>Q07MI1</accession>
<feature type="signal peptide" evidence="6">
    <location>
        <begin position="1"/>
        <end position="24"/>
    </location>
</feature>
<dbReference type="Gene3D" id="2.40.128.90">
    <property type="entry name" value="OMPT-like"/>
    <property type="match status" value="1"/>
</dbReference>
<dbReference type="InterPro" id="IPR053724">
    <property type="entry name" value="OMP_A26_sf"/>
</dbReference>
<dbReference type="OrthoDB" id="7591823at2"/>
<name>Q07MI1_RHOP5</name>
<dbReference type="STRING" id="316055.RPE_2916"/>